<dbReference type="CDD" id="cd00397">
    <property type="entry name" value="DNA_BRE_C"/>
    <property type="match status" value="1"/>
</dbReference>
<evidence type="ECO:0000256" key="4">
    <source>
        <dbReference type="PROSITE-ProRule" id="PRU01248"/>
    </source>
</evidence>
<dbReference type="PANTHER" id="PTHR30349">
    <property type="entry name" value="PHAGE INTEGRASE-RELATED"/>
    <property type="match status" value="1"/>
</dbReference>
<dbReference type="InterPro" id="IPR002104">
    <property type="entry name" value="Integrase_catalytic"/>
</dbReference>
<dbReference type="EMBL" id="NEXE01000011">
    <property type="protein sequence ID" value="PSN92062.1"/>
    <property type="molecule type" value="Genomic_DNA"/>
</dbReference>
<dbReference type="SUPFAM" id="SSF56349">
    <property type="entry name" value="DNA breaking-rejoining enzymes"/>
    <property type="match status" value="1"/>
</dbReference>
<sequence>MRFEDDPTVKRWISKILSRRTRSEGTAKIYLWHLKRFCEWSGKTPQQLVAEHSEDLKSHDESVRRRHEELVTQYFAYLESSEKLSRNTALTAHAALRSFYKANYAPLNLETPESWTTRQDRVPTREEIARMVEAAQSPLEAALIAFSAQSGQRVSVITSLRYGMVKEALVSKGPGAIHVPADLKDPRGRLINKHRQAYTFFIGEDAKRLVSDYLKRRGTLSEGDLLFVSPRKFRGKDVPLDDEAVNRIIRRAAKKAGLSPSVTEGLHHHLFRKFFQTAMEEAGVPSTWYEQLMGHVLPRTQRAYSKPSLDQLKEAYSRAEKNLGVLGTGAGQMNPQDEVRVLVWRENLRVLGLDPAELRSKLISQLGREPSIEEEIRYYSEQLAAARSPRIAQSQTAKKTERKIVDASQLESLIEEGWEPVMEMSNGKVVVRRET</sequence>
<dbReference type="GO" id="GO:0003677">
    <property type="term" value="F:DNA binding"/>
    <property type="evidence" value="ECO:0007669"/>
    <property type="project" value="UniProtKB-UniRule"/>
</dbReference>
<dbReference type="InterPro" id="IPR013762">
    <property type="entry name" value="Integrase-like_cat_sf"/>
</dbReference>
<keyword evidence="3" id="KW-0233">DNA recombination</keyword>
<protein>
    <recommendedName>
        <fullName evidence="9">Tyr recombinase domain-containing protein</fullName>
    </recommendedName>
</protein>
<dbReference type="InterPro" id="IPR044068">
    <property type="entry name" value="CB"/>
</dbReference>
<name>A0A2R6B091_9ARCH</name>
<organism evidence="7 8">
    <name type="scientific">Candidatus Marsarchaeota G2 archaeon OSP_D</name>
    <dbReference type="NCBI Taxonomy" id="1978157"/>
    <lineage>
        <taxon>Archaea</taxon>
        <taxon>Candidatus Marsarchaeota</taxon>
        <taxon>Candidatus Marsarchaeota group 2</taxon>
    </lineage>
</organism>
<evidence type="ECO:0000313" key="8">
    <source>
        <dbReference type="Proteomes" id="UP000240322"/>
    </source>
</evidence>
<dbReference type="GO" id="GO:0015074">
    <property type="term" value="P:DNA integration"/>
    <property type="evidence" value="ECO:0007669"/>
    <property type="project" value="UniProtKB-KW"/>
</dbReference>
<dbReference type="AlphaFoldDB" id="A0A2R6B091"/>
<dbReference type="Pfam" id="PF00589">
    <property type="entry name" value="Phage_integrase"/>
    <property type="match status" value="1"/>
</dbReference>
<evidence type="ECO:0000259" key="5">
    <source>
        <dbReference type="PROSITE" id="PS51898"/>
    </source>
</evidence>
<evidence type="ECO:0000313" key="7">
    <source>
        <dbReference type="EMBL" id="PSN92062.1"/>
    </source>
</evidence>
<gene>
    <name evidence="7" type="ORF">B9Q03_02325</name>
</gene>
<keyword evidence="2 4" id="KW-0238">DNA-binding</keyword>
<dbReference type="PROSITE" id="PS51898">
    <property type="entry name" value="TYR_RECOMBINASE"/>
    <property type="match status" value="1"/>
</dbReference>
<dbReference type="InterPro" id="IPR011010">
    <property type="entry name" value="DNA_brk_join_enz"/>
</dbReference>
<proteinExistence type="predicted"/>
<dbReference type="Gene3D" id="1.10.443.10">
    <property type="entry name" value="Intergrase catalytic core"/>
    <property type="match status" value="1"/>
</dbReference>
<dbReference type="InterPro" id="IPR010998">
    <property type="entry name" value="Integrase_recombinase_N"/>
</dbReference>
<feature type="domain" description="Tyr recombinase" evidence="5">
    <location>
        <begin position="118"/>
        <end position="317"/>
    </location>
</feature>
<evidence type="ECO:0000256" key="3">
    <source>
        <dbReference type="ARBA" id="ARBA00023172"/>
    </source>
</evidence>
<dbReference type="InterPro" id="IPR050090">
    <property type="entry name" value="Tyrosine_recombinase_XerCD"/>
</dbReference>
<keyword evidence="1" id="KW-0229">DNA integration</keyword>
<accession>A0A2R6B091</accession>
<evidence type="ECO:0008006" key="9">
    <source>
        <dbReference type="Google" id="ProtNLM"/>
    </source>
</evidence>
<reference evidence="7 8" key="1">
    <citation type="submission" date="2017-04" db="EMBL/GenBank/DDBJ databases">
        <title>Novel microbial lineages endemic to geothermal iron-oxide mats fill important gaps in the evolutionary history of Archaea.</title>
        <authorList>
            <person name="Jay Z.J."/>
            <person name="Beam J.P."/>
            <person name="Dlakic M."/>
            <person name="Rusch D.B."/>
            <person name="Kozubal M.A."/>
            <person name="Inskeep W.P."/>
        </authorList>
    </citation>
    <scope>NUCLEOTIDE SEQUENCE [LARGE SCALE GENOMIC DNA]</scope>
    <source>
        <strain evidence="7">OSP_D</strain>
    </source>
</reference>
<feature type="domain" description="Core-binding (CB)" evidence="6">
    <location>
        <begin position="7"/>
        <end position="104"/>
    </location>
</feature>
<comment type="caution">
    <text evidence="7">The sequence shown here is derived from an EMBL/GenBank/DDBJ whole genome shotgun (WGS) entry which is preliminary data.</text>
</comment>
<evidence type="ECO:0000259" key="6">
    <source>
        <dbReference type="PROSITE" id="PS51900"/>
    </source>
</evidence>
<evidence type="ECO:0000256" key="1">
    <source>
        <dbReference type="ARBA" id="ARBA00022908"/>
    </source>
</evidence>
<dbReference type="GO" id="GO:0006310">
    <property type="term" value="P:DNA recombination"/>
    <property type="evidence" value="ECO:0007669"/>
    <property type="project" value="UniProtKB-KW"/>
</dbReference>
<dbReference type="PROSITE" id="PS51900">
    <property type="entry name" value="CB"/>
    <property type="match status" value="1"/>
</dbReference>
<dbReference type="PANTHER" id="PTHR30349:SF41">
    <property type="entry name" value="INTEGRASE_RECOMBINASE PROTEIN MJ0367-RELATED"/>
    <property type="match status" value="1"/>
</dbReference>
<evidence type="ECO:0000256" key="2">
    <source>
        <dbReference type="ARBA" id="ARBA00023125"/>
    </source>
</evidence>
<dbReference type="Proteomes" id="UP000240322">
    <property type="component" value="Unassembled WGS sequence"/>
</dbReference>
<dbReference type="Gene3D" id="1.10.150.130">
    <property type="match status" value="1"/>
</dbReference>